<evidence type="ECO:0000313" key="21">
    <source>
        <dbReference type="Proteomes" id="UP000186922"/>
    </source>
</evidence>
<dbReference type="SUPFAM" id="SSF46934">
    <property type="entry name" value="UBA-like"/>
    <property type="match status" value="1"/>
</dbReference>
<keyword evidence="10 11" id="KW-0862">Zinc</keyword>
<feature type="binding site" evidence="14">
    <location>
        <position position="218"/>
    </location>
    <ligand>
        <name>Zn(2+)</name>
        <dbReference type="ChEBI" id="CHEBI:29105"/>
    </ligand>
</feature>
<dbReference type="AlphaFoldDB" id="A0A1D1VCC8"/>
<comment type="caution">
    <text evidence="20">The sequence shown here is derived from an EMBL/GenBank/DDBJ whole genome shotgun (WGS) entry which is preliminary data.</text>
</comment>
<dbReference type="Proteomes" id="UP000186922">
    <property type="component" value="Unassembled WGS sequence"/>
</dbReference>
<dbReference type="InterPro" id="IPR001607">
    <property type="entry name" value="Znf_UBP"/>
</dbReference>
<dbReference type="InterPro" id="IPR050185">
    <property type="entry name" value="Ub_carboxyl-term_hydrolase"/>
</dbReference>
<dbReference type="GO" id="GO:0004843">
    <property type="term" value="F:cysteine-type deubiquitinase activity"/>
    <property type="evidence" value="ECO:0007669"/>
    <property type="project" value="UniProtKB-UniRule"/>
</dbReference>
<dbReference type="SMART" id="SM00290">
    <property type="entry name" value="ZnF_UBP"/>
    <property type="match status" value="1"/>
</dbReference>
<dbReference type="InterPro" id="IPR028889">
    <property type="entry name" value="USP"/>
</dbReference>
<feature type="binding site" evidence="13">
    <location>
        <position position="258"/>
    </location>
    <ligand>
        <name>substrate</name>
    </ligand>
</feature>
<evidence type="ECO:0000256" key="4">
    <source>
        <dbReference type="ARBA" id="ARBA00022723"/>
    </source>
</evidence>
<dbReference type="Gene3D" id="3.90.70.10">
    <property type="entry name" value="Cysteine proteinases"/>
    <property type="match status" value="1"/>
</dbReference>
<dbReference type="GO" id="GO:0016579">
    <property type="term" value="P:protein deubiquitination"/>
    <property type="evidence" value="ECO:0007669"/>
    <property type="project" value="InterPro"/>
</dbReference>
<keyword evidence="3 11" id="KW-0645">Protease</keyword>
<protein>
    <recommendedName>
        <fullName evidence="11 16">Ubiquitin carboxyl-terminal hydrolase</fullName>
        <ecNumber evidence="11 16">3.4.19.12</ecNumber>
    </recommendedName>
</protein>
<dbReference type="InterPro" id="IPR041432">
    <property type="entry name" value="UBP13_Znf-UBP_var"/>
</dbReference>
<keyword evidence="4 11" id="KW-0479">Metal-binding</keyword>
<keyword evidence="7 11" id="KW-0833">Ubl conjugation pathway</keyword>
<dbReference type="PIRSF" id="PIRSF016308">
    <property type="entry name" value="UBP"/>
    <property type="match status" value="1"/>
</dbReference>
<dbReference type="SMART" id="SM00165">
    <property type="entry name" value="UBA"/>
    <property type="match status" value="2"/>
</dbReference>
<reference evidence="20 21" key="1">
    <citation type="journal article" date="2016" name="Nat. Commun.">
        <title>Extremotolerant tardigrade genome and improved radiotolerance of human cultured cells by tardigrade-unique protein.</title>
        <authorList>
            <person name="Hashimoto T."/>
            <person name="Horikawa D.D."/>
            <person name="Saito Y."/>
            <person name="Kuwahara H."/>
            <person name="Kozuka-Hata H."/>
            <person name="Shin-I T."/>
            <person name="Minakuchi Y."/>
            <person name="Ohishi K."/>
            <person name="Motoyama A."/>
            <person name="Aizu T."/>
            <person name="Enomoto A."/>
            <person name="Kondo K."/>
            <person name="Tanaka S."/>
            <person name="Hara Y."/>
            <person name="Koshikawa S."/>
            <person name="Sagara H."/>
            <person name="Miura T."/>
            <person name="Yokobori S."/>
            <person name="Miyagawa K."/>
            <person name="Suzuki Y."/>
            <person name="Kubo T."/>
            <person name="Oyama M."/>
            <person name="Kohara Y."/>
            <person name="Fujiyama A."/>
            <person name="Arakawa K."/>
            <person name="Katayama T."/>
            <person name="Toyoda A."/>
            <person name="Kunieda T."/>
        </authorList>
    </citation>
    <scope>NUCLEOTIDE SEQUENCE [LARGE SCALE GENOMIC DNA]</scope>
    <source>
        <strain evidence="20 21">YOKOZUNA-1</strain>
    </source>
</reference>
<dbReference type="InterPro" id="IPR013083">
    <property type="entry name" value="Znf_RING/FYVE/PHD"/>
</dbReference>
<dbReference type="InterPro" id="IPR015940">
    <property type="entry name" value="UBA"/>
</dbReference>
<evidence type="ECO:0000256" key="7">
    <source>
        <dbReference type="ARBA" id="ARBA00022786"/>
    </source>
</evidence>
<keyword evidence="21" id="KW-1185">Reference proteome</keyword>
<dbReference type="FunFam" id="3.30.40.10:FF:000026">
    <property type="entry name" value="Ubiquitin carboxyl-terminal hydrolase"/>
    <property type="match status" value="1"/>
</dbReference>
<sequence>MLSQKSGDTEGSVLALERHLPSIRVPGPNDKIYKDECVYSFDSPESETGLFVCLNTFLGFGRQHVEKHFAKTENAVFLHIRRIKKPVAQKKHDADGNQQPKRLAIGLEGGFNLNEPKYDIEERYSVVILPDFQSITLPKETLPAKVLQCVTAIQTSDSARKVEELQPWDGEQRIVSKYAYELLQLDNGTKIPTSGWRCDQCDLKDNLWMNLTDGKILCGRKFFDGTGGNNHAIDHYNNTKYPLAVKLGTITPTGGDVYSYDEDDMVLDPLLSEHLAHFGINVQQMEKTEKNMAELELDLNQRYDEWSVMQESNSELQPLYGPGYTGIINLGNSCYMNSVIQVLFVLHDVKQKYFYGAEDIYSKRLTVPPPEDFNTQMAKIAVGLWSGQHSKPVVEASQAENRDVPPPEGIRPFMFKSLVGKGHPEFSTKRQQDAEEFFSHLMTLVERNNRNSPSPADSFRFKVEERLQCGQSGKVRYKSNPDYVWSVPIPVEAAMNKHEIAAYEEKKAAATAAGEKSSSVELVRPLISFNSCIQAFAATEDVDDFYSSAFQAKTRATKSTRFATFPDHLLIRLKKFTLSSDWTPKKLDVAVDMPLSLDIGFLRAYGKKPDEELLPEDDARTAAPVVHIDESLVQQLMEMGFSREGCLRAAYSTGSTSVENAMNWIVEHMGDPDFDTPFVVPGSGSAKKEIVPSEDNIAGITSMGFTRAQAVKALQSTDNNVERAIDWIFNHADDPEDAPAQPASVAAANSTENASVVRDGPGVYRLRAFISHMGSSTASGHYVCHILKDDRWVIFNDEKVALSEKPPITLGYLYLYERIKT</sequence>
<evidence type="ECO:0000256" key="9">
    <source>
        <dbReference type="ARBA" id="ARBA00022807"/>
    </source>
</evidence>
<dbReference type="InterPro" id="IPR001394">
    <property type="entry name" value="Peptidase_C19_UCH"/>
</dbReference>
<accession>A0A1D1VCC8</accession>
<feature type="binding site" evidence="13">
    <location>
        <begin position="220"/>
        <end position="223"/>
    </location>
    <ligand>
        <name>substrate</name>
    </ligand>
</feature>
<evidence type="ECO:0000256" key="8">
    <source>
        <dbReference type="ARBA" id="ARBA00022801"/>
    </source>
</evidence>
<dbReference type="EC" id="3.4.19.12" evidence="11 16"/>
<gene>
    <name evidence="20" type="primary">RvY_08978-1</name>
    <name evidence="20" type="synonym">RvY_08978.1</name>
    <name evidence="20" type="ORF">RvY_08978</name>
</gene>
<dbReference type="PROSITE" id="PS50271">
    <property type="entry name" value="ZF_UBP"/>
    <property type="match status" value="1"/>
</dbReference>
<dbReference type="PANTHER" id="PTHR21646">
    <property type="entry name" value="UBIQUITIN CARBOXYL-TERMINAL HYDROLASE"/>
    <property type="match status" value="1"/>
</dbReference>
<dbReference type="PROSITE" id="PS50235">
    <property type="entry name" value="USP_3"/>
    <property type="match status" value="1"/>
</dbReference>
<dbReference type="OrthoDB" id="361536at2759"/>
<name>A0A1D1VCC8_RAMVA</name>
<dbReference type="InterPro" id="IPR018200">
    <property type="entry name" value="USP_CS"/>
</dbReference>
<evidence type="ECO:0000256" key="2">
    <source>
        <dbReference type="ARBA" id="ARBA00009085"/>
    </source>
</evidence>
<dbReference type="CDD" id="cd14386">
    <property type="entry name" value="UBA2_UBP5"/>
    <property type="match status" value="1"/>
</dbReference>
<dbReference type="Gene3D" id="3.30.40.10">
    <property type="entry name" value="Zinc/RING finger domain, C3HC4 (zinc finger)"/>
    <property type="match status" value="2"/>
</dbReference>
<dbReference type="Pfam" id="PF00627">
    <property type="entry name" value="UBA"/>
    <property type="match status" value="2"/>
</dbReference>
<dbReference type="FunFam" id="1.10.8.10:FF:000086">
    <property type="entry name" value="Ubiquitin carboxyl-terminal hydrolase"/>
    <property type="match status" value="1"/>
</dbReference>
<evidence type="ECO:0000256" key="14">
    <source>
        <dbReference type="PIRSR" id="PIRSR016308-3"/>
    </source>
</evidence>
<feature type="binding site" evidence="13">
    <location>
        <position position="263"/>
    </location>
    <ligand>
        <name>substrate</name>
    </ligand>
</feature>
<feature type="active site" description="Nucleophile" evidence="12">
    <location>
        <position position="334"/>
    </location>
</feature>
<evidence type="ECO:0000259" key="17">
    <source>
        <dbReference type="PROSITE" id="PS50030"/>
    </source>
</evidence>
<keyword evidence="9 11" id="KW-0788">Thiol protease</keyword>
<dbReference type="Gene3D" id="1.10.8.10">
    <property type="entry name" value="DNA helicase RuvA subunit, C-terminal domain"/>
    <property type="match status" value="2"/>
</dbReference>
<keyword evidence="5" id="KW-0677">Repeat</keyword>
<feature type="binding site" evidence="14">
    <location>
        <position position="201"/>
    </location>
    <ligand>
        <name>Zn(2+)</name>
        <dbReference type="ChEBI" id="CHEBI:29105"/>
    </ligand>
</feature>
<feature type="domain" description="UBA" evidence="17">
    <location>
        <begin position="691"/>
        <end position="731"/>
    </location>
</feature>
<evidence type="ECO:0000256" key="16">
    <source>
        <dbReference type="RuleBase" id="RU366025"/>
    </source>
</evidence>
<feature type="domain" description="UBA" evidence="17">
    <location>
        <begin position="627"/>
        <end position="668"/>
    </location>
</feature>
<keyword evidence="8 11" id="KW-0378">Hydrolase</keyword>
<feature type="domain" description="USP" evidence="18">
    <location>
        <begin position="325"/>
        <end position="819"/>
    </location>
</feature>
<dbReference type="PANTHER" id="PTHR21646:SF10">
    <property type="entry name" value="UBIQUITIN CARBOXYL-TERMINAL HYDROLASE 14"/>
    <property type="match status" value="1"/>
</dbReference>
<dbReference type="InterPro" id="IPR038765">
    <property type="entry name" value="Papain-like_cys_pep_sf"/>
</dbReference>
<proteinExistence type="inferred from homology"/>
<evidence type="ECO:0000256" key="1">
    <source>
        <dbReference type="ARBA" id="ARBA00000707"/>
    </source>
</evidence>
<feature type="binding site" evidence="14">
    <location>
        <position position="198"/>
    </location>
    <ligand>
        <name>Zn(2+)</name>
        <dbReference type="ChEBI" id="CHEBI:29105"/>
    </ligand>
</feature>
<dbReference type="GO" id="GO:0006508">
    <property type="term" value="P:proteolysis"/>
    <property type="evidence" value="ECO:0007669"/>
    <property type="project" value="UniProtKB-KW"/>
</dbReference>
<feature type="active site" description="Proton acceptor" evidence="12">
    <location>
        <position position="781"/>
    </location>
</feature>
<dbReference type="STRING" id="947166.A0A1D1VCC8"/>
<evidence type="ECO:0000256" key="3">
    <source>
        <dbReference type="ARBA" id="ARBA00022670"/>
    </source>
</evidence>
<dbReference type="PROSITE" id="PS00973">
    <property type="entry name" value="USP_2"/>
    <property type="match status" value="1"/>
</dbReference>
<feature type="binding site" evidence="14">
    <location>
        <position position="231"/>
    </location>
    <ligand>
        <name>Zn(2+)</name>
        <dbReference type="ChEBI" id="CHEBI:29105"/>
    </ligand>
</feature>
<evidence type="ECO:0000256" key="11">
    <source>
        <dbReference type="PIRNR" id="PIRNR016308"/>
    </source>
</evidence>
<comment type="similarity">
    <text evidence="2 11 16">Belongs to the peptidase C19 family.</text>
</comment>
<evidence type="ECO:0000256" key="13">
    <source>
        <dbReference type="PIRSR" id="PIRSR016308-2"/>
    </source>
</evidence>
<evidence type="ECO:0000256" key="12">
    <source>
        <dbReference type="PIRSR" id="PIRSR016308-1"/>
    </source>
</evidence>
<evidence type="ECO:0000313" key="20">
    <source>
        <dbReference type="EMBL" id="GAU97732.1"/>
    </source>
</evidence>
<dbReference type="CDD" id="cd02658">
    <property type="entry name" value="Peptidase_C19B"/>
    <property type="match status" value="1"/>
</dbReference>
<dbReference type="PROSITE" id="PS00972">
    <property type="entry name" value="USP_1"/>
    <property type="match status" value="1"/>
</dbReference>
<dbReference type="Pfam" id="PF02148">
    <property type="entry name" value="zf-UBP"/>
    <property type="match status" value="1"/>
</dbReference>
<dbReference type="PROSITE" id="PS50030">
    <property type="entry name" value="UBA"/>
    <property type="match status" value="2"/>
</dbReference>
<evidence type="ECO:0000259" key="18">
    <source>
        <dbReference type="PROSITE" id="PS50235"/>
    </source>
</evidence>
<feature type="binding site" evidence="13">
    <location>
        <position position="260"/>
    </location>
    <ligand>
        <name>substrate</name>
    </ligand>
</feature>
<feature type="domain" description="UBP-type" evidence="19">
    <location>
        <begin position="174"/>
        <end position="282"/>
    </location>
</feature>
<dbReference type="InterPro" id="IPR009060">
    <property type="entry name" value="UBA-like_sf"/>
</dbReference>
<keyword evidence="6 15" id="KW-0863">Zinc-finger</keyword>
<evidence type="ECO:0000256" key="5">
    <source>
        <dbReference type="ARBA" id="ARBA00022737"/>
    </source>
</evidence>
<evidence type="ECO:0000256" key="6">
    <source>
        <dbReference type="ARBA" id="ARBA00022771"/>
    </source>
</evidence>
<feature type="binding site" evidence="13">
    <location>
        <position position="208"/>
    </location>
    <ligand>
        <name>substrate</name>
    </ligand>
</feature>
<organism evidence="20 21">
    <name type="scientific">Ramazzottius varieornatus</name>
    <name type="common">Water bear</name>
    <name type="synonym">Tardigrade</name>
    <dbReference type="NCBI Taxonomy" id="947166"/>
    <lineage>
        <taxon>Eukaryota</taxon>
        <taxon>Metazoa</taxon>
        <taxon>Ecdysozoa</taxon>
        <taxon>Tardigrada</taxon>
        <taxon>Eutardigrada</taxon>
        <taxon>Parachela</taxon>
        <taxon>Hypsibioidea</taxon>
        <taxon>Ramazzottiidae</taxon>
        <taxon>Ramazzottius</taxon>
    </lineage>
</organism>
<dbReference type="Pfam" id="PF00443">
    <property type="entry name" value="UCH"/>
    <property type="match status" value="1"/>
</dbReference>
<comment type="catalytic activity">
    <reaction evidence="1 11 16">
        <text>Thiol-dependent hydrolysis of ester, thioester, amide, peptide and isopeptide bonds formed by the C-terminal Gly of ubiquitin (a 76-residue protein attached to proteins as an intracellular targeting signal).</text>
        <dbReference type="EC" id="3.4.19.12"/>
    </reaction>
</comment>
<evidence type="ECO:0000259" key="19">
    <source>
        <dbReference type="PROSITE" id="PS50271"/>
    </source>
</evidence>
<dbReference type="CDD" id="cd14294">
    <property type="entry name" value="UBA1_UBP5_like"/>
    <property type="match status" value="1"/>
</dbReference>
<dbReference type="EMBL" id="BDGG01000004">
    <property type="protein sequence ID" value="GAU97732.1"/>
    <property type="molecule type" value="Genomic_DNA"/>
</dbReference>
<dbReference type="GO" id="GO:0008270">
    <property type="term" value="F:zinc ion binding"/>
    <property type="evidence" value="ECO:0007669"/>
    <property type="project" value="UniProtKB-UniRule"/>
</dbReference>
<dbReference type="Pfam" id="PF17807">
    <property type="entry name" value="zf-UBP_var"/>
    <property type="match status" value="1"/>
</dbReference>
<evidence type="ECO:0000256" key="10">
    <source>
        <dbReference type="ARBA" id="ARBA00022833"/>
    </source>
</evidence>
<dbReference type="InterPro" id="IPR016652">
    <property type="entry name" value="Ubiquitinyl_hydrolase"/>
</dbReference>
<dbReference type="SUPFAM" id="SSF54001">
    <property type="entry name" value="Cysteine proteinases"/>
    <property type="match status" value="1"/>
</dbReference>
<dbReference type="SUPFAM" id="SSF57850">
    <property type="entry name" value="RING/U-box"/>
    <property type="match status" value="1"/>
</dbReference>
<evidence type="ECO:0000256" key="15">
    <source>
        <dbReference type="PROSITE-ProRule" id="PRU00502"/>
    </source>
</evidence>